<name>X1GRC7_9ZZZZ</name>
<feature type="region of interest" description="Disordered" evidence="1">
    <location>
        <begin position="1"/>
        <end position="26"/>
    </location>
</feature>
<dbReference type="EMBL" id="BARU01008689">
    <property type="protein sequence ID" value="GAH44164.1"/>
    <property type="molecule type" value="Genomic_DNA"/>
</dbReference>
<dbReference type="AlphaFoldDB" id="X1GRC7"/>
<protein>
    <submittedName>
        <fullName evidence="2">Uncharacterized protein</fullName>
    </submittedName>
</protein>
<evidence type="ECO:0000313" key="2">
    <source>
        <dbReference type="EMBL" id="GAH44164.1"/>
    </source>
</evidence>
<accession>X1GRC7</accession>
<reference evidence="2" key="1">
    <citation type="journal article" date="2014" name="Front. Microbiol.">
        <title>High frequency of phylogenetically diverse reductive dehalogenase-homologous genes in deep subseafloor sedimentary metagenomes.</title>
        <authorList>
            <person name="Kawai M."/>
            <person name="Futagami T."/>
            <person name="Toyoda A."/>
            <person name="Takaki Y."/>
            <person name="Nishi S."/>
            <person name="Hori S."/>
            <person name="Arai W."/>
            <person name="Tsubouchi T."/>
            <person name="Morono Y."/>
            <person name="Uchiyama I."/>
            <person name="Ito T."/>
            <person name="Fujiyama A."/>
            <person name="Inagaki F."/>
            <person name="Takami H."/>
        </authorList>
    </citation>
    <scope>NUCLEOTIDE SEQUENCE</scope>
    <source>
        <strain evidence="2">Expedition CK06-06</strain>
    </source>
</reference>
<proteinExistence type="predicted"/>
<organism evidence="2">
    <name type="scientific">marine sediment metagenome</name>
    <dbReference type="NCBI Taxonomy" id="412755"/>
    <lineage>
        <taxon>unclassified sequences</taxon>
        <taxon>metagenomes</taxon>
        <taxon>ecological metagenomes</taxon>
    </lineage>
</organism>
<gene>
    <name evidence="2" type="ORF">S03H2_16926</name>
</gene>
<feature type="non-terminal residue" evidence="2">
    <location>
        <position position="116"/>
    </location>
</feature>
<comment type="caution">
    <text evidence="2">The sequence shown here is derived from an EMBL/GenBank/DDBJ whole genome shotgun (WGS) entry which is preliminary data.</text>
</comment>
<sequence length="116" mass="13046">MEARQADEVFTVSPSPIPEPESADAKGGGVRRLRLFSWSKAMNTNDKVPWTELRAELRDRDDRLEKLFCAKFQPVQQEVQEMRGQLTQICELSADNEDRIGKLETAAKVAKAAKAV</sequence>
<evidence type="ECO:0000256" key="1">
    <source>
        <dbReference type="SAM" id="MobiDB-lite"/>
    </source>
</evidence>